<dbReference type="Gene3D" id="2.40.30.170">
    <property type="match status" value="1"/>
</dbReference>
<protein>
    <submittedName>
        <fullName evidence="6">Efflux RND transporter periplasmic adaptor subunit</fullName>
    </submittedName>
</protein>
<dbReference type="InterPro" id="IPR058637">
    <property type="entry name" value="YknX-like_C"/>
</dbReference>
<dbReference type="OrthoDB" id="2456449at2"/>
<evidence type="ECO:0000313" key="6">
    <source>
        <dbReference type="EMBL" id="RTQ96598.1"/>
    </source>
</evidence>
<evidence type="ECO:0000259" key="5">
    <source>
        <dbReference type="Pfam" id="PF25989"/>
    </source>
</evidence>
<feature type="signal peptide" evidence="3">
    <location>
        <begin position="1"/>
        <end position="22"/>
    </location>
</feature>
<dbReference type="RefSeq" id="WP_126292378.1">
    <property type="nucleotide sequence ID" value="NZ_CP155468.1"/>
</dbReference>
<proteinExistence type="inferred from homology"/>
<feature type="domain" description="Multidrug resistance protein MdtA-like barrel-sandwich hybrid" evidence="4">
    <location>
        <begin position="65"/>
        <end position="311"/>
    </location>
</feature>
<comment type="similarity">
    <text evidence="1">Belongs to the membrane fusion protein (MFP) (TC 8.A.1) family.</text>
</comment>
<dbReference type="SUPFAM" id="SSF111369">
    <property type="entry name" value="HlyD-like secretion proteins"/>
    <property type="match status" value="2"/>
</dbReference>
<comment type="caution">
    <text evidence="6">The sequence shown here is derived from an EMBL/GenBank/DDBJ whole genome shotgun (WGS) entry which is preliminary data.</text>
</comment>
<feature type="chain" id="PRO_5038948828" evidence="3">
    <location>
        <begin position="23"/>
        <end position="466"/>
    </location>
</feature>
<evidence type="ECO:0000256" key="3">
    <source>
        <dbReference type="SAM" id="SignalP"/>
    </source>
</evidence>
<keyword evidence="7" id="KW-1185">Reference proteome</keyword>
<keyword evidence="3" id="KW-0732">Signal</keyword>
<sequence>MRKNNKLFGALSIVASAIILTACSGQQENQVGEEQEKALPVEVAPVTYGVLTDSNQLTGTIEAENEVNVMPKAAGEIVNIYVEKGDIVQKGDVIAQLDDTNEQNAVKQQRTSLEQAKTSLQSAQNAKSRAQTSYEQSANSLKSAKTALEQAKQNQEDNIKNLDIQLDNAQSSWETAQKNLTRSKTLYDQGLIPLQEYESAVSTEKSAKNALEQAKLSKEQAQRESNLKAQEEAVEQAELNLEIAETSLKDAEIGVQQAQISVDQAQLNLDTTMENLDDKVIKATISGEVTDVVGEVGEMASNGSTFATIVSTDLVKLNISISSNLFNSFNVGDEVDVKVAGLEDDFKGTVAYISSVSTGYGLFSVEIEIDNSDKKIRPGMVASVIVEEIKEDNSLIIPTTAITTKESKSVVFIISDGRAVMKEVEVGLSNTEFTSVSGDLKENDQIVVSGQYLLEDGNLVEIMEED</sequence>
<dbReference type="GO" id="GO:1990281">
    <property type="term" value="C:efflux pump complex"/>
    <property type="evidence" value="ECO:0007669"/>
    <property type="project" value="TreeGrafter"/>
</dbReference>
<evidence type="ECO:0000259" key="4">
    <source>
        <dbReference type="Pfam" id="PF25917"/>
    </source>
</evidence>
<dbReference type="Gene3D" id="2.40.50.100">
    <property type="match status" value="1"/>
</dbReference>
<dbReference type="AlphaFoldDB" id="A0A431UY79"/>
<dbReference type="PANTHER" id="PTHR30469:SF33">
    <property type="entry name" value="SLR1207 PROTEIN"/>
    <property type="match status" value="1"/>
</dbReference>
<dbReference type="PROSITE" id="PS51257">
    <property type="entry name" value="PROKAR_LIPOPROTEIN"/>
    <property type="match status" value="1"/>
</dbReference>
<dbReference type="InterPro" id="IPR058625">
    <property type="entry name" value="MdtA-like_BSH"/>
</dbReference>
<feature type="coiled-coil region" evidence="2">
    <location>
        <begin position="106"/>
        <end position="275"/>
    </location>
</feature>
<reference evidence="6 7" key="1">
    <citation type="submission" date="2018-12" db="EMBL/GenBank/DDBJ databases">
        <authorList>
            <person name="Yu L."/>
        </authorList>
    </citation>
    <scope>NUCLEOTIDE SEQUENCE [LARGE SCALE GENOMIC DNA]</scope>
    <source>
        <strain evidence="6 7">S5H2222</strain>
    </source>
</reference>
<evidence type="ECO:0000256" key="2">
    <source>
        <dbReference type="SAM" id="Coils"/>
    </source>
</evidence>
<dbReference type="Pfam" id="PF25989">
    <property type="entry name" value="YknX_C"/>
    <property type="match status" value="1"/>
</dbReference>
<evidence type="ECO:0000313" key="7">
    <source>
        <dbReference type="Proteomes" id="UP000276349"/>
    </source>
</evidence>
<dbReference type="Gene3D" id="2.40.420.20">
    <property type="match status" value="1"/>
</dbReference>
<evidence type="ECO:0000256" key="1">
    <source>
        <dbReference type="ARBA" id="ARBA00009477"/>
    </source>
</evidence>
<dbReference type="GO" id="GO:0015562">
    <property type="term" value="F:efflux transmembrane transporter activity"/>
    <property type="evidence" value="ECO:0007669"/>
    <property type="project" value="TreeGrafter"/>
</dbReference>
<dbReference type="Gene3D" id="1.10.287.470">
    <property type="entry name" value="Helix hairpin bin"/>
    <property type="match status" value="2"/>
</dbReference>
<dbReference type="EMBL" id="RXNR01000001">
    <property type="protein sequence ID" value="RTQ96598.1"/>
    <property type="molecule type" value="Genomic_DNA"/>
</dbReference>
<organism evidence="6 7">
    <name type="scientific">Lysinibacillus telephonicus</name>
    <dbReference type="NCBI Taxonomy" id="1714840"/>
    <lineage>
        <taxon>Bacteria</taxon>
        <taxon>Bacillati</taxon>
        <taxon>Bacillota</taxon>
        <taxon>Bacilli</taxon>
        <taxon>Bacillales</taxon>
        <taxon>Bacillaceae</taxon>
        <taxon>Lysinibacillus</taxon>
    </lineage>
</organism>
<dbReference type="NCBIfam" id="TIGR01730">
    <property type="entry name" value="RND_mfp"/>
    <property type="match status" value="1"/>
</dbReference>
<accession>A0A431UY79</accession>
<gene>
    <name evidence="6" type="ORF">EKG35_00680</name>
</gene>
<keyword evidence="2" id="KW-0175">Coiled coil</keyword>
<dbReference type="Proteomes" id="UP000276349">
    <property type="component" value="Unassembled WGS sequence"/>
</dbReference>
<dbReference type="PANTHER" id="PTHR30469">
    <property type="entry name" value="MULTIDRUG RESISTANCE PROTEIN MDTA"/>
    <property type="match status" value="1"/>
</dbReference>
<name>A0A431UY79_9BACI</name>
<dbReference type="InterPro" id="IPR006143">
    <property type="entry name" value="RND_pump_MFP"/>
</dbReference>
<dbReference type="Pfam" id="PF25917">
    <property type="entry name" value="BSH_RND"/>
    <property type="match status" value="1"/>
</dbReference>
<feature type="domain" description="YknX-like C-terminal permuted SH3-like" evidence="5">
    <location>
        <begin position="396"/>
        <end position="461"/>
    </location>
</feature>